<evidence type="ECO:0000256" key="8">
    <source>
        <dbReference type="ARBA" id="ARBA00023114"/>
    </source>
</evidence>
<gene>
    <name evidence="12" type="ORF">RFULGI_LOCUS8978</name>
</gene>
<dbReference type="InterPro" id="IPR027246">
    <property type="entry name" value="Porin_Euk/Tom40"/>
</dbReference>
<feature type="compositionally biased region" description="Acidic residues" evidence="11">
    <location>
        <begin position="321"/>
        <end position="332"/>
    </location>
</feature>
<dbReference type="Pfam" id="PF01459">
    <property type="entry name" value="Porin_3"/>
    <property type="match status" value="1"/>
</dbReference>
<keyword evidence="7" id="KW-0406">Ion transport</keyword>
<comment type="similarity">
    <text evidence="2">Belongs to the eukaryotic mitochondrial porin family.</text>
</comment>
<keyword evidence="5" id="KW-0812">Transmembrane</keyword>
<dbReference type="CDD" id="cd07306">
    <property type="entry name" value="Porin3_VDAC"/>
    <property type="match status" value="1"/>
</dbReference>
<keyword evidence="8" id="KW-0626">Porin</keyword>
<comment type="caution">
    <text evidence="12">The sequence shown here is derived from an EMBL/GenBank/DDBJ whole genome shotgun (WGS) entry which is preliminary data.</text>
</comment>
<dbReference type="Proteomes" id="UP000789396">
    <property type="component" value="Unassembled WGS sequence"/>
</dbReference>
<dbReference type="AlphaFoldDB" id="A0A9N9HC62"/>
<evidence type="ECO:0000256" key="11">
    <source>
        <dbReference type="SAM" id="MobiDB-lite"/>
    </source>
</evidence>
<proteinExistence type="inferred from homology"/>
<evidence type="ECO:0000256" key="2">
    <source>
        <dbReference type="ARBA" id="ARBA00007780"/>
    </source>
</evidence>
<evidence type="ECO:0000256" key="7">
    <source>
        <dbReference type="ARBA" id="ARBA00023065"/>
    </source>
</evidence>
<evidence type="ECO:0000256" key="10">
    <source>
        <dbReference type="ARBA" id="ARBA00023136"/>
    </source>
</evidence>
<reference evidence="12" key="1">
    <citation type="submission" date="2021-06" db="EMBL/GenBank/DDBJ databases">
        <authorList>
            <person name="Kallberg Y."/>
            <person name="Tangrot J."/>
            <person name="Rosling A."/>
        </authorList>
    </citation>
    <scope>NUCLEOTIDE SEQUENCE</scope>
    <source>
        <strain evidence="12">IN212</strain>
    </source>
</reference>
<dbReference type="EMBL" id="CAJVPZ010015235">
    <property type="protein sequence ID" value="CAG8664391.1"/>
    <property type="molecule type" value="Genomic_DNA"/>
</dbReference>
<organism evidence="12 13">
    <name type="scientific">Racocetra fulgida</name>
    <dbReference type="NCBI Taxonomy" id="60492"/>
    <lineage>
        <taxon>Eukaryota</taxon>
        <taxon>Fungi</taxon>
        <taxon>Fungi incertae sedis</taxon>
        <taxon>Mucoromycota</taxon>
        <taxon>Glomeromycotina</taxon>
        <taxon>Glomeromycetes</taxon>
        <taxon>Diversisporales</taxon>
        <taxon>Gigasporaceae</taxon>
        <taxon>Racocetra</taxon>
    </lineage>
</organism>
<keyword evidence="13" id="KW-1185">Reference proteome</keyword>
<name>A0A9N9HC62_9GLOM</name>
<feature type="compositionally biased region" description="Basic and acidic residues" evidence="11">
    <location>
        <begin position="270"/>
        <end position="284"/>
    </location>
</feature>
<sequence length="332" mass="36288">MSAPIPACYSDIGKSASDLLGKDYPVGVFKLETKNTAPNGVSFTLSGQKNTKSGDINGEFKSKYHYPKKGITLTETWTTNNHLSTQVELENSLAKGLKLDMTAYIQPLHGNKNVKGGLIFKQPGFHTKLYVDVLKGPTFQGDVVIGHEGFLMGGEACYDVTDGKVTRYGVSAGYTAPEYNVTLKATNSMSAYTLLYYHRVHPDIEAGAKAHWDTTSNSDSVNMEIGAKYFLDRDAFVKAKIDNNGRLGLGYTQALRPGVKISLGGSIDTSKLEATEESELSLRDEESDDSEELEFDPLSLSEPELRLDDSVEELSPLSLAESDDEDDEDLDN</sequence>
<dbReference type="InterPro" id="IPR001925">
    <property type="entry name" value="Porin_Euk"/>
</dbReference>
<feature type="region of interest" description="Disordered" evidence="11">
    <location>
        <begin position="270"/>
        <end position="332"/>
    </location>
</feature>
<dbReference type="InterPro" id="IPR023614">
    <property type="entry name" value="Porin_dom_sf"/>
</dbReference>
<keyword evidence="9" id="KW-0496">Mitochondrion</keyword>
<dbReference type="PRINTS" id="PR00185">
    <property type="entry name" value="EUKARYTPORIN"/>
</dbReference>
<feature type="compositionally biased region" description="Acidic residues" evidence="11">
    <location>
        <begin position="285"/>
        <end position="295"/>
    </location>
</feature>
<dbReference type="GO" id="GO:0008308">
    <property type="term" value="F:voltage-gated monoatomic anion channel activity"/>
    <property type="evidence" value="ECO:0007669"/>
    <property type="project" value="InterPro"/>
</dbReference>
<dbReference type="Gene3D" id="2.40.160.10">
    <property type="entry name" value="Porin"/>
    <property type="match status" value="1"/>
</dbReference>
<accession>A0A9N9HC62</accession>
<comment type="subcellular location">
    <subcellularLocation>
        <location evidence="1">Mitochondrion outer membrane</location>
    </subcellularLocation>
</comment>
<evidence type="ECO:0000256" key="4">
    <source>
        <dbReference type="ARBA" id="ARBA00022452"/>
    </source>
</evidence>
<evidence type="ECO:0000256" key="5">
    <source>
        <dbReference type="ARBA" id="ARBA00022692"/>
    </source>
</evidence>
<keyword evidence="3" id="KW-0813">Transport</keyword>
<evidence type="ECO:0000256" key="3">
    <source>
        <dbReference type="ARBA" id="ARBA00022448"/>
    </source>
</evidence>
<dbReference type="PANTHER" id="PTHR11743:SF70">
    <property type="entry name" value="GH26960P-RELATED"/>
    <property type="match status" value="1"/>
</dbReference>
<evidence type="ECO:0000256" key="1">
    <source>
        <dbReference type="ARBA" id="ARBA00004294"/>
    </source>
</evidence>
<dbReference type="OrthoDB" id="7827681at2759"/>
<keyword evidence="10" id="KW-0472">Membrane</keyword>
<dbReference type="FunFam" id="2.40.160.10:FF:000012">
    <property type="entry name" value="Voltage-dependent anion-selective channel"/>
    <property type="match status" value="1"/>
</dbReference>
<evidence type="ECO:0000256" key="9">
    <source>
        <dbReference type="ARBA" id="ARBA00023128"/>
    </source>
</evidence>
<evidence type="ECO:0000313" key="13">
    <source>
        <dbReference type="Proteomes" id="UP000789396"/>
    </source>
</evidence>
<keyword evidence="4" id="KW-1134">Transmembrane beta strand</keyword>
<keyword evidence="6" id="KW-1000">Mitochondrion outer membrane</keyword>
<evidence type="ECO:0000313" key="12">
    <source>
        <dbReference type="EMBL" id="CAG8664391.1"/>
    </source>
</evidence>
<evidence type="ECO:0000256" key="6">
    <source>
        <dbReference type="ARBA" id="ARBA00022787"/>
    </source>
</evidence>
<dbReference type="GO" id="GO:0005741">
    <property type="term" value="C:mitochondrial outer membrane"/>
    <property type="evidence" value="ECO:0007669"/>
    <property type="project" value="UniProtKB-SubCell"/>
</dbReference>
<dbReference type="GO" id="GO:0046930">
    <property type="term" value="C:pore complex"/>
    <property type="evidence" value="ECO:0007669"/>
    <property type="project" value="UniProtKB-KW"/>
</dbReference>
<dbReference type="PANTHER" id="PTHR11743">
    <property type="entry name" value="VOLTAGE-DEPENDENT ANION-SELECTIVE CHANNEL"/>
    <property type="match status" value="1"/>
</dbReference>
<protein>
    <submittedName>
        <fullName evidence="12">14079_t:CDS:1</fullName>
    </submittedName>
</protein>
<dbReference type="GO" id="GO:0015288">
    <property type="term" value="F:porin activity"/>
    <property type="evidence" value="ECO:0007669"/>
    <property type="project" value="UniProtKB-KW"/>
</dbReference>